<reference evidence="4 5" key="1">
    <citation type="submission" date="2016-04" db="EMBL/GenBank/DDBJ databases">
        <title>A degradative enzymes factory behind the ericoid mycorrhizal symbiosis.</title>
        <authorList>
            <consortium name="DOE Joint Genome Institute"/>
            <person name="Martino E."/>
            <person name="Morin E."/>
            <person name="Grelet G."/>
            <person name="Kuo A."/>
            <person name="Kohler A."/>
            <person name="Daghino S."/>
            <person name="Barry K."/>
            <person name="Choi C."/>
            <person name="Cichocki N."/>
            <person name="Clum A."/>
            <person name="Copeland A."/>
            <person name="Hainaut M."/>
            <person name="Haridas S."/>
            <person name="Labutti K."/>
            <person name="Lindquist E."/>
            <person name="Lipzen A."/>
            <person name="Khouja H.-R."/>
            <person name="Murat C."/>
            <person name="Ohm R."/>
            <person name="Olson A."/>
            <person name="Spatafora J."/>
            <person name="Veneault-Fourrey C."/>
            <person name="Henrissat B."/>
            <person name="Grigoriev I."/>
            <person name="Martin F."/>
            <person name="Perotto S."/>
        </authorList>
    </citation>
    <scope>NUCLEOTIDE SEQUENCE [LARGE SCALE GENOMIC DNA]</scope>
    <source>
        <strain evidence="4 5">E</strain>
    </source>
</reference>
<dbReference type="InterPro" id="IPR011234">
    <property type="entry name" value="Fumarylacetoacetase-like_C"/>
</dbReference>
<dbReference type="GeneID" id="36590111"/>
<feature type="domain" description="Fumarylacetoacetase-like C-terminal" evidence="3">
    <location>
        <begin position="1"/>
        <end position="183"/>
    </location>
</feature>
<dbReference type="Gene3D" id="3.90.850.10">
    <property type="entry name" value="Fumarylacetoacetase-like, C-terminal domain"/>
    <property type="match status" value="1"/>
</dbReference>
<gene>
    <name evidence="4" type="ORF">K444DRAFT_622111</name>
</gene>
<dbReference type="Pfam" id="PF01557">
    <property type="entry name" value="FAA_hydrolase"/>
    <property type="match status" value="1"/>
</dbReference>
<dbReference type="InterPro" id="IPR036663">
    <property type="entry name" value="Fumarylacetoacetase_C_sf"/>
</dbReference>
<keyword evidence="5" id="KW-1185">Reference proteome</keyword>
<dbReference type="OrthoDB" id="411064at2759"/>
<proteinExistence type="inferred from homology"/>
<accession>A0A2J6SJ03</accession>
<name>A0A2J6SJ03_9HELO</name>
<dbReference type="GO" id="GO:0046872">
    <property type="term" value="F:metal ion binding"/>
    <property type="evidence" value="ECO:0007669"/>
    <property type="project" value="UniProtKB-KW"/>
</dbReference>
<dbReference type="PANTHER" id="PTHR11820">
    <property type="entry name" value="ACYLPYRUVASE"/>
    <property type="match status" value="1"/>
</dbReference>
<dbReference type="EMBL" id="KZ613913">
    <property type="protein sequence ID" value="PMD50746.1"/>
    <property type="molecule type" value="Genomic_DNA"/>
</dbReference>
<comment type="similarity">
    <text evidence="1">Belongs to the FAH family.</text>
</comment>
<evidence type="ECO:0000313" key="4">
    <source>
        <dbReference type="EMBL" id="PMD50746.1"/>
    </source>
</evidence>
<evidence type="ECO:0000259" key="3">
    <source>
        <dbReference type="Pfam" id="PF01557"/>
    </source>
</evidence>
<evidence type="ECO:0000256" key="1">
    <source>
        <dbReference type="ARBA" id="ARBA00010211"/>
    </source>
</evidence>
<keyword evidence="2" id="KW-0479">Metal-binding</keyword>
<evidence type="ECO:0000313" key="5">
    <source>
        <dbReference type="Proteomes" id="UP000235371"/>
    </source>
</evidence>
<organism evidence="4 5">
    <name type="scientific">Hyaloscypha bicolor E</name>
    <dbReference type="NCBI Taxonomy" id="1095630"/>
    <lineage>
        <taxon>Eukaryota</taxon>
        <taxon>Fungi</taxon>
        <taxon>Dikarya</taxon>
        <taxon>Ascomycota</taxon>
        <taxon>Pezizomycotina</taxon>
        <taxon>Leotiomycetes</taxon>
        <taxon>Helotiales</taxon>
        <taxon>Hyaloscyphaceae</taxon>
        <taxon>Hyaloscypha</taxon>
        <taxon>Hyaloscypha bicolor</taxon>
    </lineage>
</organism>
<dbReference type="InParanoid" id="A0A2J6SJ03"/>
<evidence type="ECO:0000256" key="2">
    <source>
        <dbReference type="ARBA" id="ARBA00022723"/>
    </source>
</evidence>
<dbReference type="GO" id="GO:0018773">
    <property type="term" value="F:acetylpyruvate hydrolase activity"/>
    <property type="evidence" value="ECO:0007669"/>
    <property type="project" value="TreeGrafter"/>
</dbReference>
<dbReference type="PANTHER" id="PTHR11820:SF7">
    <property type="entry name" value="ACYLPYRUVASE FAHD1, MITOCHONDRIAL"/>
    <property type="match status" value="1"/>
</dbReference>
<protein>
    <recommendedName>
        <fullName evidence="3">Fumarylacetoacetase-like C-terminal domain-containing protein</fullName>
    </recommendedName>
</protein>
<dbReference type="AlphaFoldDB" id="A0A2J6SJ03"/>
<dbReference type="RefSeq" id="XP_024727650.1">
    <property type="nucleotide sequence ID" value="XM_024882034.1"/>
</dbReference>
<dbReference type="SUPFAM" id="SSF56529">
    <property type="entry name" value="FAH"/>
    <property type="match status" value="1"/>
</dbReference>
<dbReference type="Proteomes" id="UP000235371">
    <property type="component" value="Unassembled WGS sequence"/>
</dbReference>
<sequence>MKPPGALAGPFDDVSIHPTVQGQLDYESEMTVLIGKDGKNISEADALDYILGYTAGNAISARNFQLPDISGGQFCCAKSFDAFALIGPCIVSPSLIPDPQKLTYSTKVNGEVRQKSGTDDMIWSSRQNIAHLSRGTTLRRGTAIMTGTSSGVGFSMKDKHGFLNDGDTVEVEISEIGAIRNKMVYEK</sequence>
<dbReference type="STRING" id="1095630.A0A2J6SJ03"/>